<name>A0A1N7KLU5_9FLAO</name>
<organism evidence="1 2">
    <name type="scientific">Chryseobacterium joostei</name>
    <dbReference type="NCBI Taxonomy" id="112234"/>
    <lineage>
        <taxon>Bacteria</taxon>
        <taxon>Pseudomonadati</taxon>
        <taxon>Bacteroidota</taxon>
        <taxon>Flavobacteriia</taxon>
        <taxon>Flavobacteriales</taxon>
        <taxon>Weeksellaceae</taxon>
        <taxon>Chryseobacterium group</taxon>
        <taxon>Chryseobacterium</taxon>
    </lineage>
</organism>
<reference evidence="1 2" key="1">
    <citation type="submission" date="2017-01" db="EMBL/GenBank/DDBJ databases">
        <authorList>
            <person name="Mah S.A."/>
            <person name="Swanson W.J."/>
            <person name="Moy G.W."/>
            <person name="Vacquier V.D."/>
        </authorList>
    </citation>
    <scope>NUCLEOTIDE SEQUENCE [LARGE SCALE GENOMIC DNA]</scope>
    <source>
        <strain evidence="1 2">DSM 16927</strain>
    </source>
</reference>
<evidence type="ECO:0000313" key="1">
    <source>
        <dbReference type="EMBL" id="SIS62548.1"/>
    </source>
</evidence>
<dbReference type="RefSeq" id="WP_076357697.1">
    <property type="nucleotide sequence ID" value="NZ_CAMIMN010000323.1"/>
</dbReference>
<dbReference type="STRING" id="112234.SAMN05421768_11521"/>
<sequence>MGNKQVKLEKKVTLHKDTITKLQETELNKLKGGTGFKEQEMDVTLSCLMHSCNSLQCDAL</sequence>
<accession>A0A1N7KLU5</accession>
<dbReference type="AlphaFoldDB" id="A0A1N7KLU5"/>
<gene>
    <name evidence="1" type="ORF">SAMN05421768_11521</name>
</gene>
<protein>
    <submittedName>
        <fullName evidence="1">Uncharacterized protein</fullName>
    </submittedName>
</protein>
<evidence type="ECO:0000313" key="2">
    <source>
        <dbReference type="Proteomes" id="UP000186106"/>
    </source>
</evidence>
<dbReference type="Proteomes" id="UP000186106">
    <property type="component" value="Unassembled WGS sequence"/>
</dbReference>
<dbReference type="InterPro" id="IPR058238">
    <property type="entry name" value="Lant_leader_dom"/>
</dbReference>
<proteinExistence type="predicted"/>
<dbReference type="NCBIfam" id="NF038153">
    <property type="entry name" value="lant_leader_L1a"/>
    <property type="match status" value="1"/>
</dbReference>
<dbReference type="EMBL" id="FTNZ01000015">
    <property type="protein sequence ID" value="SIS62548.1"/>
    <property type="molecule type" value="Genomic_DNA"/>
</dbReference>